<name>A0A8E2J8B2_9APHY</name>
<evidence type="ECO:0000313" key="3">
    <source>
        <dbReference type="Proteomes" id="UP000250043"/>
    </source>
</evidence>
<evidence type="ECO:0000313" key="2">
    <source>
        <dbReference type="EMBL" id="OCH96532.1"/>
    </source>
</evidence>
<organism evidence="2 3">
    <name type="scientific">Obba rivulosa</name>
    <dbReference type="NCBI Taxonomy" id="1052685"/>
    <lineage>
        <taxon>Eukaryota</taxon>
        <taxon>Fungi</taxon>
        <taxon>Dikarya</taxon>
        <taxon>Basidiomycota</taxon>
        <taxon>Agaricomycotina</taxon>
        <taxon>Agaricomycetes</taxon>
        <taxon>Polyporales</taxon>
        <taxon>Gelatoporiaceae</taxon>
        <taxon>Obba</taxon>
    </lineage>
</organism>
<keyword evidence="3" id="KW-1185">Reference proteome</keyword>
<feature type="compositionally biased region" description="Basic and acidic residues" evidence="1">
    <location>
        <begin position="69"/>
        <end position="83"/>
    </location>
</feature>
<feature type="compositionally biased region" description="Polar residues" evidence="1">
    <location>
        <begin position="233"/>
        <end position="242"/>
    </location>
</feature>
<dbReference type="EMBL" id="KV722330">
    <property type="protein sequence ID" value="OCH96532.1"/>
    <property type="molecule type" value="Genomic_DNA"/>
</dbReference>
<dbReference type="Proteomes" id="UP000250043">
    <property type="component" value="Unassembled WGS sequence"/>
</dbReference>
<gene>
    <name evidence="2" type="ORF">OBBRIDRAFT_787087</name>
</gene>
<dbReference type="OrthoDB" id="2688840at2759"/>
<feature type="region of interest" description="Disordered" evidence="1">
    <location>
        <begin position="174"/>
        <end position="201"/>
    </location>
</feature>
<evidence type="ECO:0000256" key="1">
    <source>
        <dbReference type="SAM" id="MobiDB-lite"/>
    </source>
</evidence>
<accession>A0A8E2J8B2</accession>
<dbReference type="AlphaFoldDB" id="A0A8E2J8B2"/>
<sequence>MSSPVRCRSHSTSSPFAGIHSLDDSKSRHATKRARPSTPRSPSNKGFFPGEPLEKWDVDQWRRGKRARRDSASPRSVMEERRPPLLGPGFQEKRAPPLTRPAFTGFACTPDAFDLFPNRKSPRRVSQASPRLSDPTPSSRTVPLDELSRLRSDAFWELHRSVAENGEGLVRRMRDWEDSRSRPEARLERPHVKDQARRKRRFTRHSFTLSEDTPVIPVMEDEEDIEIVYGDASSGSAYSHTRSPPHKKRAASLGMMDVDVPDIGTHPSPFITTEDSDRCSSPLDVSSGFSTSSSDDEHYPMDGDHKLGVSRTPALSRAFTNSTNSSNISLPLSSAPSLPPSTDAGRQSQGPPAFAQGPRSNPNPSGPHVPSSASRSEKAIAALTLAMANGAAGLNDYTLLRAEEGATALDEYQVGEMWH</sequence>
<feature type="compositionally biased region" description="Basic and acidic residues" evidence="1">
    <location>
        <begin position="52"/>
        <end position="62"/>
    </location>
</feature>
<feature type="region of interest" description="Disordered" evidence="1">
    <location>
        <begin position="1"/>
        <end position="144"/>
    </location>
</feature>
<feature type="compositionally biased region" description="Polar residues" evidence="1">
    <location>
        <begin position="124"/>
        <end position="141"/>
    </location>
</feature>
<protein>
    <submittedName>
        <fullName evidence="2">Uncharacterized protein</fullName>
    </submittedName>
</protein>
<feature type="compositionally biased region" description="Basic and acidic residues" evidence="1">
    <location>
        <begin position="295"/>
        <end position="307"/>
    </location>
</feature>
<feature type="region of interest" description="Disordered" evidence="1">
    <location>
        <begin position="258"/>
        <end position="376"/>
    </location>
</feature>
<proteinExistence type="predicted"/>
<reference evidence="2 3" key="1">
    <citation type="submission" date="2016-07" db="EMBL/GenBank/DDBJ databases">
        <title>Draft genome of the white-rot fungus Obba rivulosa 3A-2.</title>
        <authorList>
            <consortium name="DOE Joint Genome Institute"/>
            <person name="Miettinen O."/>
            <person name="Riley R."/>
            <person name="Acob R."/>
            <person name="Barry K."/>
            <person name="Cullen D."/>
            <person name="De Vries R."/>
            <person name="Hainaut M."/>
            <person name="Hatakka A."/>
            <person name="Henrissat B."/>
            <person name="Hilden K."/>
            <person name="Kuo R."/>
            <person name="Labutti K."/>
            <person name="Lipzen A."/>
            <person name="Makela M.R."/>
            <person name="Sandor L."/>
            <person name="Spatafora J.W."/>
            <person name="Grigoriev I.V."/>
            <person name="Hibbett D.S."/>
        </authorList>
    </citation>
    <scope>NUCLEOTIDE SEQUENCE [LARGE SCALE GENOMIC DNA]</scope>
    <source>
        <strain evidence="2 3">3A-2</strain>
    </source>
</reference>
<feature type="compositionally biased region" description="Low complexity" evidence="1">
    <location>
        <begin position="320"/>
        <end position="342"/>
    </location>
</feature>
<feature type="compositionally biased region" description="Basic and acidic residues" evidence="1">
    <location>
        <begin position="174"/>
        <end position="195"/>
    </location>
</feature>
<feature type="region of interest" description="Disordered" evidence="1">
    <location>
        <begin position="232"/>
        <end position="251"/>
    </location>
</feature>